<accession>F0X261</accession>
<proteinExistence type="predicted"/>
<dbReference type="HOGENOM" id="CLU_961133_0_0_1"/>
<feature type="chain" id="PRO_5003260053" evidence="1">
    <location>
        <begin position="25"/>
        <end position="290"/>
    </location>
</feature>
<dbReference type="AlphaFoldDB" id="F0X261"/>
<keyword evidence="1" id="KW-0732">Signal</keyword>
<sequence length="290" mass="32138">MNLFKLSLQLVGVGATCVLPPTYGLINSDTCIWITSAEPHDLLAMVTLIQSNRLRKRCSSGLHIGIVLPNPQKLQHVTKLFNKFEFVKIYNGASKSSENPSQFVNEDTEFSSYLTDHLQTEEARRVFVLIIAACTDLAKAIDRQDGLKTSNVNVEIFWSGGLPHRYGKLPEAAGRAPFSLIQFQDSQGFLRIVAIGKLKGAINLVSGRSHPYGWSMDSASFPALIKTLTNLKEAGVKTITDLVNEQRDWYLKLLLSKEPGDKAIIQLLNPFSYLPTATLSFPIMFSPVVL</sequence>
<organism evidence="2">
    <name type="scientific">Albugo laibachii Nc14</name>
    <dbReference type="NCBI Taxonomy" id="890382"/>
    <lineage>
        <taxon>Eukaryota</taxon>
        <taxon>Sar</taxon>
        <taxon>Stramenopiles</taxon>
        <taxon>Oomycota</taxon>
        <taxon>Peronosporomycetes</taxon>
        <taxon>Albuginales</taxon>
        <taxon>Albuginaceae</taxon>
        <taxon>Albugo</taxon>
    </lineage>
</organism>
<name>F0X261_9STRA</name>
<gene>
    <name evidence="2" type="primary">AlNc14C855G12579</name>
    <name evidence="2" type="ORF">ALNC14_140800</name>
</gene>
<feature type="signal peptide" evidence="1">
    <location>
        <begin position="1"/>
        <end position="24"/>
    </location>
</feature>
<dbReference type="EMBL" id="FR824755">
    <property type="protein sequence ID" value="CCA27936.1"/>
    <property type="molecule type" value="Genomic_DNA"/>
</dbReference>
<evidence type="ECO:0000313" key="2">
    <source>
        <dbReference type="EMBL" id="CCA27936.1"/>
    </source>
</evidence>
<evidence type="ECO:0000256" key="1">
    <source>
        <dbReference type="SAM" id="SignalP"/>
    </source>
</evidence>
<reference evidence="2" key="1">
    <citation type="journal article" date="2011" name="PLoS Biol.">
        <title>Gene gain and loss during evolution of obligate parasitism in the white rust pathogen of Arabidopsis thaliana.</title>
        <authorList>
            <person name="Kemen E."/>
            <person name="Gardiner A."/>
            <person name="Schultz-Larsen T."/>
            <person name="Kemen A.C."/>
            <person name="Balmuth A.L."/>
            <person name="Robert-Seilaniantz A."/>
            <person name="Bailey K."/>
            <person name="Holub E."/>
            <person name="Studholme D.J."/>
            <person name="Maclean D."/>
            <person name="Jones J.D."/>
        </authorList>
    </citation>
    <scope>NUCLEOTIDE SEQUENCE</scope>
</reference>
<protein>
    <submittedName>
        <fullName evidence="2">AlNc14C855G12579 protein</fullName>
    </submittedName>
</protein>
<reference evidence="2" key="2">
    <citation type="submission" date="2011-02" db="EMBL/GenBank/DDBJ databases">
        <authorList>
            <person name="MacLean D."/>
        </authorList>
    </citation>
    <scope>NUCLEOTIDE SEQUENCE</scope>
</reference>